<name>A0A6J6BM93_9ZZZZ</name>
<evidence type="ECO:0000313" key="1">
    <source>
        <dbReference type="EMBL" id="CAB4540096.1"/>
    </source>
</evidence>
<sequence length="71" mass="7276">MSDGAHGKGEYAPMPPVFGPESFSCARLKSCAGCIAITVLPSLIPKSETSGPFKNSSITTRLQASACSKAS</sequence>
<protein>
    <submittedName>
        <fullName evidence="1">Unannotated protein</fullName>
    </submittedName>
</protein>
<accession>A0A6J6BM93</accession>
<reference evidence="1" key="1">
    <citation type="submission" date="2020-05" db="EMBL/GenBank/DDBJ databases">
        <authorList>
            <person name="Chiriac C."/>
            <person name="Salcher M."/>
            <person name="Ghai R."/>
            <person name="Kavagutti S V."/>
        </authorList>
    </citation>
    <scope>NUCLEOTIDE SEQUENCE</scope>
</reference>
<gene>
    <name evidence="1" type="ORF">UFOPK1412_00607</name>
</gene>
<dbReference type="AlphaFoldDB" id="A0A6J6BM93"/>
<organism evidence="1">
    <name type="scientific">freshwater metagenome</name>
    <dbReference type="NCBI Taxonomy" id="449393"/>
    <lineage>
        <taxon>unclassified sequences</taxon>
        <taxon>metagenomes</taxon>
        <taxon>ecological metagenomes</taxon>
    </lineage>
</organism>
<proteinExistence type="predicted"/>
<dbReference type="EMBL" id="CAEZSI010000068">
    <property type="protein sequence ID" value="CAB4540096.1"/>
    <property type="molecule type" value="Genomic_DNA"/>
</dbReference>